<reference evidence="1 2" key="1">
    <citation type="journal article" date="2019" name="Commun. Biol.">
        <title>The bagworm genome reveals a unique fibroin gene that provides high tensile strength.</title>
        <authorList>
            <person name="Kono N."/>
            <person name="Nakamura H."/>
            <person name="Ohtoshi R."/>
            <person name="Tomita M."/>
            <person name="Numata K."/>
            <person name="Arakawa K."/>
        </authorList>
    </citation>
    <scope>NUCLEOTIDE SEQUENCE [LARGE SCALE GENOMIC DNA]</scope>
</reference>
<evidence type="ECO:0000313" key="1">
    <source>
        <dbReference type="EMBL" id="GBP82409.1"/>
    </source>
</evidence>
<dbReference type="AlphaFoldDB" id="A0A4C1Z670"/>
<protein>
    <recommendedName>
        <fullName evidence="3">Mos1 transposase HTH domain-containing protein</fullName>
    </recommendedName>
</protein>
<comment type="caution">
    <text evidence="1">The sequence shown here is derived from an EMBL/GenBank/DDBJ whole genome shotgun (WGS) entry which is preliminary data.</text>
</comment>
<accession>A0A4C1Z670</accession>
<keyword evidence="2" id="KW-1185">Reference proteome</keyword>
<evidence type="ECO:0000313" key="2">
    <source>
        <dbReference type="Proteomes" id="UP000299102"/>
    </source>
</evidence>
<dbReference type="Proteomes" id="UP000299102">
    <property type="component" value="Unassembled WGS sequence"/>
</dbReference>
<organism evidence="1 2">
    <name type="scientific">Eumeta variegata</name>
    <name type="common">Bagworm moth</name>
    <name type="synonym">Eumeta japonica</name>
    <dbReference type="NCBI Taxonomy" id="151549"/>
    <lineage>
        <taxon>Eukaryota</taxon>
        <taxon>Metazoa</taxon>
        <taxon>Ecdysozoa</taxon>
        <taxon>Arthropoda</taxon>
        <taxon>Hexapoda</taxon>
        <taxon>Insecta</taxon>
        <taxon>Pterygota</taxon>
        <taxon>Neoptera</taxon>
        <taxon>Endopterygota</taxon>
        <taxon>Lepidoptera</taxon>
        <taxon>Glossata</taxon>
        <taxon>Ditrysia</taxon>
        <taxon>Tineoidea</taxon>
        <taxon>Psychidae</taxon>
        <taxon>Oiketicinae</taxon>
        <taxon>Eumeta</taxon>
    </lineage>
</organism>
<name>A0A4C1Z670_EUMVA</name>
<proteinExistence type="predicted"/>
<dbReference type="EMBL" id="BGZK01001563">
    <property type="protein sequence ID" value="GBP82409.1"/>
    <property type="molecule type" value="Genomic_DNA"/>
</dbReference>
<gene>
    <name evidence="1" type="ORF">EVAR_99100_1</name>
</gene>
<evidence type="ECO:0008006" key="3">
    <source>
        <dbReference type="Google" id="ProtNLM"/>
    </source>
</evidence>
<sequence>MRASESTRPFHWAWLARLRARETDIKERHVPFHSDRNKLSCSKRCFIVRKCIATQQSLARFRTALGNEASCKTSTYNWFAEFKRGRVNFRDEFRDGRPSTAVNNKNIDAVRRMIGIIFERQTSKRTTRDKVVTTAMTLATPVKSPVCCRPHGQGQHIRRKKE</sequence>
<dbReference type="OrthoDB" id="10017160at2759"/>